<protein>
    <submittedName>
        <fullName evidence="2">Uncharacterized protein</fullName>
    </submittedName>
</protein>
<dbReference type="STRING" id="1210086.GCA_001613105_02052"/>
<feature type="compositionally biased region" description="Basic and acidic residues" evidence="1">
    <location>
        <begin position="1"/>
        <end position="11"/>
    </location>
</feature>
<sequence>MSARADLEQELRGPLAATDELTEHETNDLLALFHSAREHEAAALGEAVDAMIGALPRPLRGVTKKIMFGDRLGR</sequence>
<reference evidence="2 3" key="1">
    <citation type="submission" date="2018-07" db="EMBL/GenBank/DDBJ databases">
        <title>Genomic Encyclopedia of Type Strains, Phase IV (KMG-IV): sequencing the most valuable type-strain genomes for metagenomic binning, comparative biology and taxonomic classification.</title>
        <authorList>
            <person name="Goeker M."/>
        </authorList>
    </citation>
    <scope>NUCLEOTIDE SEQUENCE [LARGE SCALE GENOMIC DNA]</scope>
    <source>
        <strain evidence="2 3">DSM 44290</strain>
    </source>
</reference>
<evidence type="ECO:0000256" key="1">
    <source>
        <dbReference type="SAM" id="MobiDB-lite"/>
    </source>
</evidence>
<dbReference type="AlphaFoldDB" id="A0A370I454"/>
<name>A0A370I454_9NOCA</name>
<feature type="region of interest" description="Disordered" evidence="1">
    <location>
        <begin position="1"/>
        <end position="20"/>
    </location>
</feature>
<dbReference type="EMBL" id="QQBC01000006">
    <property type="protein sequence ID" value="RDI65517.1"/>
    <property type="molecule type" value="Genomic_DNA"/>
</dbReference>
<accession>A0A370I454</accession>
<keyword evidence="3" id="KW-1185">Reference proteome</keyword>
<gene>
    <name evidence="2" type="ORF">DFR76_106389</name>
</gene>
<evidence type="ECO:0000313" key="3">
    <source>
        <dbReference type="Proteomes" id="UP000254869"/>
    </source>
</evidence>
<evidence type="ECO:0000313" key="2">
    <source>
        <dbReference type="EMBL" id="RDI65517.1"/>
    </source>
</evidence>
<comment type="caution">
    <text evidence="2">The sequence shown here is derived from an EMBL/GenBank/DDBJ whole genome shotgun (WGS) entry which is preliminary data.</text>
</comment>
<dbReference type="RefSeq" id="WP_067995383.1">
    <property type="nucleotide sequence ID" value="NZ_QQBC01000006.1"/>
</dbReference>
<dbReference type="Proteomes" id="UP000254869">
    <property type="component" value="Unassembled WGS sequence"/>
</dbReference>
<organism evidence="2 3">
    <name type="scientific">Nocardia pseudobrasiliensis</name>
    <dbReference type="NCBI Taxonomy" id="45979"/>
    <lineage>
        <taxon>Bacteria</taxon>
        <taxon>Bacillati</taxon>
        <taxon>Actinomycetota</taxon>
        <taxon>Actinomycetes</taxon>
        <taxon>Mycobacteriales</taxon>
        <taxon>Nocardiaceae</taxon>
        <taxon>Nocardia</taxon>
    </lineage>
</organism>
<proteinExistence type="predicted"/>